<evidence type="ECO:0000313" key="3">
    <source>
        <dbReference type="Proteomes" id="UP000541610"/>
    </source>
</evidence>
<keyword evidence="4" id="KW-1185">Reference proteome</keyword>
<comment type="caution">
    <text evidence="2">The sequence shown here is derived from an EMBL/GenBank/DDBJ whole genome shotgun (WGS) entry which is preliminary data.</text>
</comment>
<evidence type="ECO:0000313" key="1">
    <source>
        <dbReference type="EMBL" id="KAF4687313.1"/>
    </source>
</evidence>
<organism evidence="2 4">
    <name type="scientific">Perkinsus olseni</name>
    <name type="common">Perkinsus atlanticus</name>
    <dbReference type="NCBI Taxonomy" id="32597"/>
    <lineage>
        <taxon>Eukaryota</taxon>
        <taxon>Sar</taxon>
        <taxon>Alveolata</taxon>
        <taxon>Perkinsozoa</taxon>
        <taxon>Perkinsea</taxon>
        <taxon>Perkinsida</taxon>
        <taxon>Perkinsidae</taxon>
        <taxon>Perkinsus</taxon>
    </lineage>
</organism>
<dbReference type="EMBL" id="JABANO010037312">
    <property type="protein sequence ID" value="KAF4700395.1"/>
    <property type="molecule type" value="Genomic_DNA"/>
</dbReference>
<accession>A0A7J6PWD4</accession>
<protein>
    <submittedName>
        <fullName evidence="2">Uncharacterized protein</fullName>
    </submittedName>
</protein>
<name>A0A7J6PWD4_PEROL</name>
<dbReference type="Proteomes" id="UP000553632">
    <property type="component" value="Unassembled WGS sequence"/>
</dbReference>
<sequence length="298" mass="33411">MLVAYSLSAHHISVATRRVGLFPENNLLVHLPRMAIILSWFISVIFLASVEAQIRGKYVLYGADVDLQLTLISEEHWESNDDTPAWVVYWLYRCRPDDRPYLVGPFPVIQPPATNASGPFGIDYGKTNLIGRIRRHCPPLYDIFDGDLKTFRYHIDGTVLSTLGNEVAAFARGGNLAEEAPIPYQWYPSFSSNYGVIHLLYVREERLRAELWVTCGSTPSSWVATDFRINPVTVRATRHLIDPADETTFNEFKDKLEIACGAALESGDLVDLTFAPVGKFTTRFEGRSITLVSPSSPS</sequence>
<reference evidence="3 4" key="1">
    <citation type="submission" date="2020-04" db="EMBL/GenBank/DDBJ databases">
        <title>Perkinsus olseni comparative genomics.</title>
        <authorList>
            <person name="Bogema D.R."/>
        </authorList>
    </citation>
    <scope>NUCLEOTIDE SEQUENCE [LARGE SCALE GENOMIC DNA]</scope>
    <source>
        <strain evidence="1">00978-12</strain>
        <strain evidence="2 4">ATCC PRA-207</strain>
    </source>
</reference>
<evidence type="ECO:0000313" key="4">
    <source>
        <dbReference type="Proteomes" id="UP000553632"/>
    </source>
</evidence>
<dbReference type="AlphaFoldDB" id="A0A7J6PWD4"/>
<gene>
    <name evidence="1" type="ORF">FOZ60_004137</name>
    <name evidence="2" type="ORF">FOZ63_015481</name>
</gene>
<dbReference type="Proteomes" id="UP000541610">
    <property type="component" value="Unassembled WGS sequence"/>
</dbReference>
<dbReference type="EMBL" id="JABANP010000190">
    <property type="protein sequence ID" value="KAF4687313.1"/>
    <property type="molecule type" value="Genomic_DNA"/>
</dbReference>
<evidence type="ECO:0000313" key="2">
    <source>
        <dbReference type="EMBL" id="KAF4700395.1"/>
    </source>
</evidence>
<proteinExistence type="predicted"/>